<dbReference type="PANTHER" id="PTHR41913">
    <property type="entry name" value="DUF1684 DOMAIN-CONTAINING PROTEIN"/>
    <property type="match status" value="1"/>
</dbReference>
<dbReference type="KEGG" id="baqk:QN215_04400"/>
<gene>
    <name evidence="1" type="ORF">QN215_04400</name>
</gene>
<reference evidence="1" key="1">
    <citation type="submission" date="2023-07" db="EMBL/GenBank/DDBJ databases">
        <title>Bifidobacterium aquikefiriaerophilum sp. nov. and Bifidobacterium eccum sp. nov., isolated from water kefir.</title>
        <authorList>
            <person name="Breselge S."/>
            <person name="Bellassi P."/>
            <person name="Barcenilla C."/>
            <person name="Alvarez-Ordonez A."/>
            <person name="Morelli L."/>
            <person name="Cotter P.D."/>
        </authorList>
    </citation>
    <scope>NUCLEOTIDE SEQUENCE</scope>
    <source>
        <strain evidence="1">WK041_4_12</strain>
    </source>
</reference>
<name>A0AB39U8L2_9BIFI</name>
<dbReference type="InterPro" id="IPR012467">
    <property type="entry name" value="DUF1684"/>
</dbReference>
<proteinExistence type="predicted"/>
<accession>A0AB39U8L2</accession>
<dbReference type="AlphaFoldDB" id="A0AB39U8L2"/>
<evidence type="ECO:0000313" key="1">
    <source>
        <dbReference type="EMBL" id="XDS45348.1"/>
    </source>
</evidence>
<protein>
    <submittedName>
        <fullName evidence="1">DUF1684 domain-containing protein</fullName>
    </submittedName>
</protein>
<sequence length="290" mass="31976">MTYDHTEQSFQKWHAQRVTDLNAPYGWLSLVSQDWIRPNEALRIDRVPGTWQVVNDDVVYTPDPTATIPVYIDGKAASGPTVVKQGYNERASSIGSAVDTVYGDLIVENITRSNEQGERIWAIRVRDPKESAAKQFDHLDTYPWDADWIIPATFERTAENPYGAATVEHGVLEDSLHIGTVHVTVDGQDYALSVSGHRHGDGSVSGIVHFRDTTNGTETYGAGRHIPLSPEELESLTSLDFNAAISFPCAFTNWVTCPLPPLGNTIASAITAGEKKAPIIVERVQTYIKE</sequence>
<organism evidence="1">
    <name type="scientific">Bifidobacterium aquikefiricola</name>
    <dbReference type="NCBI Taxonomy" id="3059038"/>
    <lineage>
        <taxon>Bacteria</taxon>
        <taxon>Bacillati</taxon>
        <taxon>Actinomycetota</taxon>
        <taxon>Actinomycetes</taxon>
        <taxon>Bifidobacteriales</taxon>
        <taxon>Bifidobacteriaceae</taxon>
        <taxon>Bifidobacterium</taxon>
    </lineage>
</organism>
<dbReference type="RefSeq" id="WP_369344884.1">
    <property type="nucleotide sequence ID" value="NZ_CP129674.1"/>
</dbReference>
<dbReference type="EMBL" id="CP129674">
    <property type="protein sequence ID" value="XDS45348.1"/>
    <property type="molecule type" value="Genomic_DNA"/>
</dbReference>
<dbReference type="Pfam" id="PF07920">
    <property type="entry name" value="DUF1684"/>
    <property type="match status" value="1"/>
</dbReference>
<dbReference type="PANTHER" id="PTHR41913:SF1">
    <property type="entry name" value="DUF1684 DOMAIN-CONTAINING PROTEIN"/>
    <property type="match status" value="1"/>
</dbReference>